<dbReference type="GO" id="GO:0005737">
    <property type="term" value="C:cytoplasm"/>
    <property type="evidence" value="ECO:0007669"/>
    <property type="project" value="TreeGrafter"/>
</dbReference>
<dbReference type="InterPro" id="IPR029033">
    <property type="entry name" value="His_PPase_superfam"/>
</dbReference>
<comment type="caution">
    <text evidence="1">The sequence shown here is derived from an EMBL/GenBank/DDBJ whole genome shotgun (WGS) entry which is preliminary data.</text>
</comment>
<dbReference type="PANTHER" id="PTHR48100:SF59">
    <property type="entry name" value="ADENOSYLCOBALAMIN_ALPHA-RIBAZOLE PHOSPHATASE"/>
    <property type="match status" value="1"/>
</dbReference>
<dbReference type="Gene3D" id="3.40.50.1240">
    <property type="entry name" value="Phosphoglycerate mutase-like"/>
    <property type="match status" value="1"/>
</dbReference>
<dbReference type="AlphaFoldDB" id="A0AA44II51"/>
<dbReference type="GO" id="GO:0016791">
    <property type="term" value="F:phosphatase activity"/>
    <property type="evidence" value="ECO:0007669"/>
    <property type="project" value="TreeGrafter"/>
</dbReference>
<sequence length="186" mass="21633">MQVVFIRHGESDYLPCEERGFIGHGRDLAPLSSLGIQQAERISKNTDLWDCEVIISSPYTRALQTAAIISRNTGIKIEVDVDLHEWCPDKTYQYKTLEQLDELHKDFVRCKGEYSNGDKRNWETINEIIDRVIPVLDKYLERGFNKIIIVAHGGIIRRFIGESNIKYCTPYEVDYNKEYQCIGWID</sequence>
<evidence type="ECO:0000313" key="2">
    <source>
        <dbReference type="Proteomes" id="UP000573963"/>
    </source>
</evidence>
<dbReference type="CDD" id="cd07067">
    <property type="entry name" value="HP_PGM_like"/>
    <property type="match status" value="1"/>
</dbReference>
<dbReference type="InterPro" id="IPR013078">
    <property type="entry name" value="His_Pase_superF_clade-1"/>
</dbReference>
<dbReference type="Pfam" id="PF00300">
    <property type="entry name" value="His_Phos_1"/>
    <property type="match status" value="1"/>
</dbReference>
<accession>A0AA44II51</accession>
<dbReference type="EMBL" id="JABAFD010000008">
    <property type="protein sequence ID" value="NME10462.1"/>
    <property type="molecule type" value="Genomic_DNA"/>
</dbReference>
<reference evidence="1 2" key="1">
    <citation type="submission" date="2020-04" db="EMBL/GenBank/DDBJ databases">
        <authorList>
            <person name="Hitch T.C.A."/>
            <person name="Wylensek D."/>
            <person name="Clavel T."/>
        </authorList>
    </citation>
    <scope>NUCLEOTIDE SEQUENCE [LARGE SCALE GENOMIC DNA]</scope>
    <source>
        <strain evidence="1 2">Med78_4-601-WT-2</strain>
    </source>
</reference>
<name>A0AA44II51_PARBF</name>
<organism evidence="1 2">
    <name type="scientific">Paraclostridium bifermentans</name>
    <name type="common">Clostridium bifermentans</name>
    <dbReference type="NCBI Taxonomy" id="1490"/>
    <lineage>
        <taxon>Bacteria</taxon>
        <taxon>Bacillati</taxon>
        <taxon>Bacillota</taxon>
        <taxon>Clostridia</taxon>
        <taxon>Peptostreptococcales</taxon>
        <taxon>Peptostreptococcaceae</taxon>
        <taxon>Paraclostridium</taxon>
    </lineage>
</organism>
<gene>
    <name evidence="1" type="ORF">HF875_13080</name>
</gene>
<dbReference type="SMART" id="SM00855">
    <property type="entry name" value="PGAM"/>
    <property type="match status" value="1"/>
</dbReference>
<dbReference type="SUPFAM" id="SSF53254">
    <property type="entry name" value="Phosphoglycerate mutase-like"/>
    <property type="match status" value="1"/>
</dbReference>
<dbReference type="Proteomes" id="UP000573963">
    <property type="component" value="Unassembled WGS sequence"/>
</dbReference>
<dbReference type="InterPro" id="IPR050275">
    <property type="entry name" value="PGM_Phosphatase"/>
</dbReference>
<protein>
    <submittedName>
        <fullName evidence="1">Histidine phosphatase family protein</fullName>
    </submittedName>
</protein>
<dbReference type="PANTHER" id="PTHR48100">
    <property type="entry name" value="BROAD-SPECIFICITY PHOSPHATASE YOR283W-RELATED"/>
    <property type="match status" value="1"/>
</dbReference>
<evidence type="ECO:0000313" key="1">
    <source>
        <dbReference type="EMBL" id="NME10462.1"/>
    </source>
</evidence>
<dbReference type="RefSeq" id="WP_150842066.1">
    <property type="nucleotide sequence ID" value="NZ_JABAFD010000008.1"/>
</dbReference>
<proteinExistence type="predicted"/>